<evidence type="ECO:0000256" key="2">
    <source>
        <dbReference type="ARBA" id="ARBA00004496"/>
    </source>
</evidence>
<organism evidence="11 12">
    <name type="scientific">Durusdinium trenchii</name>
    <dbReference type="NCBI Taxonomy" id="1381693"/>
    <lineage>
        <taxon>Eukaryota</taxon>
        <taxon>Sar</taxon>
        <taxon>Alveolata</taxon>
        <taxon>Dinophyceae</taxon>
        <taxon>Suessiales</taxon>
        <taxon>Symbiodiniaceae</taxon>
        <taxon>Durusdinium</taxon>
    </lineage>
</organism>
<proteinExistence type="inferred from homology"/>
<comment type="caution">
    <text evidence="11">The sequence shown here is derived from an EMBL/GenBank/DDBJ whole genome shotgun (WGS) entry which is preliminary data.</text>
</comment>
<comment type="similarity">
    <text evidence="3">Belongs to the RNase PH family.</text>
</comment>
<keyword evidence="7" id="KW-0694">RNA-binding</keyword>
<name>A0ABP0K8R2_9DINO</name>
<evidence type="ECO:0000256" key="9">
    <source>
        <dbReference type="SAM" id="MobiDB-lite"/>
    </source>
</evidence>
<feature type="domain" description="Exoribonuclease phosphorolytic" evidence="10">
    <location>
        <begin position="39"/>
        <end position="177"/>
    </location>
</feature>
<dbReference type="Pfam" id="PF01138">
    <property type="entry name" value="RNase_PH"/>
    <property type="match status" value="1"/>
</dbReference>
<evidence type="ECO:0000256" key="5">
    <source>
        <dbReference type="ARBA" id="ARBA00022552"/>
    </source>
</evidence>
<dbReference type="PANTHER" id="PTHR11953:SF2">
    <property type="entry name" value="EXOSOME COMPLEX COMPONENT MTR3"/>
    <property type="match status" value="1"/>
</dbReference>
<keyword evidence="6" id="KW-0271">Exosome</keyword>
<gene>
    <name evidence="11" type="ORF">SCF082_LOCUS16049</name>
</gene>
<dbReference type="PANTHER" id="PTHR11953">
    <property type="entry name" value="EXOSOME COMPLEX COMPONENT"/>
    <property type="match status" value="1"/>
</dbReference>
<dbReference type="InterPro" id="IPR036345">
    <property type="entry name" value="ExoRNase_PH_dom2_sf"/>
</dbReference>
<dbReference type="InterPro" id="IPR050080">
    <property type="entry name" value="RNase_PH"/>
</dbReference>
<keyword evidence="5" id="KW-0698">rRNA processing</keyword>
<dbReference type="Proteomes" id="UP001642464">
    <property type="component" value="Unassembled WGS sequence"/>
</dbReference>
<keyword evidence="12" id="KW-1185">Reference proteome</keyword>
<keyword evidence="8" id="KW-0539">Nucleus</keyword>
<evidence type="ECO:0000256" key="3">
    <source>
        <dbReference type="ARBA" id="ARBA00006678"/>
    </source>
</evidence>
<dbReference type="EMBL" id="CAXAMM010010335">
    <property type="protein sequence ID" value="CAK9023078.1"/>
    <property type="molecule type" value="Genomic_DNA"/>
</dbReference>
<dbReference type="Gene3D" id="3.30.230.70">
    <property type="entry name" value="GHMP Kinase, N-terminal domain"/>
    <property type="match status" value="1"/>
</dbReference>
<protein>
    <submittedName>
        <fullName evidence="11">Exosome complex component Rrp41</fullName>
    </submittedName>
</protein>
<dbReference type="SUPFAM" id="SSF55666">
    <property type="entry name" value="Ribonuclease PH domain 2-like"/>
    <property type="match status" value="1"/>
</dbReference>
<dbReference type="SUPFAM" id="SSF54211">
    <property type="entry name" value="Ribosomal protein S5 domain 2-like"/>
    <property type="match status" value="1"/>
</dbReference>
<feature type="region of interest" description="Disordered" evidence="9">
    <location>
        <begin position="1"/>
        <end position="40"/>
    </location>
</feature>
<evidence type="ECO:0000256" key="4">
    <source>
        <dbReference type="ARBA" id="ARBA00022490"/>
    </source>
</evidence>
<evidence type="ECO:0000313" key="12">
    <source>
        <dbReference type="Proteomes" id="UP001642464"/>
    </source>
</evidence>
<dbReference type="InterPro" id="IPR020568">
    <property type="entry name" value="Ribosomal_Su5_D2-typ_SF"/>
</dbReference>
<comment type="subcellular location">
    <subcellularLocation>
        <location evidence="2">Cytoplasm</location>
    </subcellularLocation>
    <subcellularLocation>
        <location evidence="1">Nucleus</location>
    </subcellularLocation>
</comment>
<dbReference type="InterPro" id="IPR027408">
    <property type="entry name" value="PNPase/RNase_PH_dom_sf"/>
</dbReference>
<keyword evidence="4" id="KW-0963">Cytoplasm</keyword>
<sequence length="307" mass="33736">MALLGEPPVQPERQDFSAPLRYAPKAPPQRSVRTRRKEETRPCQLRINAVPNAAGSAYLERGSDVGLKEQGRTKILATVYGPRQAERDRQQARAEGQLFVEVHFAPFCARDFNKEESEKRAVLYNSILQSTLESVILLERYGKTAFDVTLLVLEDDGAVLTGSLAAASLALADAKVEMRDLIAGATVHLKPRDASAAGGEELLLDCDRAEELAMPEKSAVLHLGLCPARGLVCLLHSVGPLPPKPFEQMVLLAKDTAEAFGAEMRRCLQDQVHRRAEKKRARSFGEILEVDSSFLDEDMAVLDDGYG</sequence>
<dbReference type="InterPro" id="IPR001247">
    <property type="entry name" value="ExoRNase_PH_dom1"/>
</dbReference>
<evidence type="ECO:0000313" key="11">
    <source>
        <dbReference type="EMBL" id="CAK9023078.1"/>
    </source>
</evidence>
<evidence type="ECO:0000259" key="10">
    <source>
        <dbReference type="Pfam" id="PF01138"/>
    </source>
</evidence>
<accession>A0ABP0K8R2</accession>
<evidence type="ECO:0000256" key="7">
    <source>
        <dbReference type="ARBA" id="ARBA00022884"/>
    </source>
</evidence>
<reference evidence="11 12" key="1">
    <citation type="submission" date="2024-02" db="EMBL/GenBank/DDBJ databases">
        <authorList>
            <person name="Chen Y."/>
            <person name="Shah S."/>
            <person name="Dougan E. K."/>
            <person name="Thang M."/>
            <person name="Chan C."/>
        </authorList>
    </citation>
    <scope>NUCLEOTIDE SEQUENCE [LARGE SCALE GENOMIC DNA]</scope>
</reference>
<evidence type="ECO:0000256" key="8">
    <source>
        <dbReference type="ARBA" id="ARBA00023242"/>
    </source>
</evidence>
<evidence type="ECO:0000256" key="1">
    <source>
        <dbReference type="ARBA" id="ARBA00004123"/>
    </source>
</evidence>
<evidence type="ECO:0000256" key="6">
    <source>
        <dbReference type="ARBA" id="ARBA00022835"/>
    </source>
</evidence>